<comment type="caution">
    <text evidence="1">The sequence shown here is derived from an EMBL/GenBank/DDBJ whole genome shotgun (WGS) entry which is preliminary data.</text>
</comment>
<gene>
    <name evidence="1" type="ORF">SCALOS_LOCUS6597</name>
</gene>
<protein>
    <submittedName>
        <fullName evidence="1">10418_t:CDS:1</fullName>
    </submittedName>
</protein>
<feature type="non-terminal residue" evidence="1">
    <location>
        <position position="459"/>
    </location>
</feature>
<proteinExistence type="predicted"/>
<evidence type="ECO:0000313" key="1">
    <source>
        <dbReference type="EMBL" id="CAG8591554.1"/>
    </source>
</evidence>
<accession>A0ACA9MQE6</accession>
<keyword evidence="2" id="KW-1185">Reference proteome</keyword>
<dbReference type="Proteomes" id="UP000789860">
    <property type="component" value="Unassembled WGS sequence"/>
</dbReference>
<name>A0ACA9MQE6_9GLOM</name>
<dbReference type="EMBL" id="CAJVPM010012932">
    <property type="protein sequence ID" value="CAG8591554.1"/>
    <property type="molecule type" value="Genomic_DNA"/>
</dbReference>
<organism evidence="1 2">
    <name type="scientific">Scutellospora calospora</name>
    <dbReference type="NCBI Taxonomy" id="85575"/>
    <lineage>
        <taxon>Eukaryota</taxon>
        <taxon>Fungi</taxon>
        <taxon>Fungi incertae sedis</taxon>
        <taxon>Mucoromycota</taxon>
        <taxon>Glomeromycotina</taxon>
        <taxon>Glomeromycetes</taxon>
        <taxon>Diversisporales</taxon>
        <taxon>Gigasporaceae</taxon>
        <taxon>Scutellospora</taxon>
    </lineage>
</organism>
<reference evidence="1" key="1">
    <citation type="submission" date="2021-06" db="EMBL/GenBank/DDBJ databases">
        <authorList>
            <person name="Kallberg Y."/>
            <person name="Tangrot J."/>
            <person name="Rosling A."/>
        </authorList>
    </citation>
    <scope>NUCLEOTIDE SEQUENCE</scope>
    <source>
        <strain evidence="1">AU212A</strain>
    </source>
</reference>
<sequence length="459" mass="53163">MASSQPSDEFTNINSTRLIDYLANSLKQTAKGVHTYTIYALSTKLTPKDSLTLKDGSNTSGSNLFERQLLLLVNEKIPATKNNEIFVTGVEIYEYHDFDRDSLNIYISKVDTTGYRPYSYTPTKNLLIAYMKFYLEDISVNKKLLLKRKTIKFNIFARPHPQYLFRHSDKNLMKHVLDDSELLKWWKNILQQTFLSENIQEKTRKKRGWFYFPGIPSDNMALTFIRDNVDGEVENSENSFWQYGYPYPDDEEAIKVIPRFEDDAKTRWLDTAGESSLTVKNFWELISIGGEFAGGRQAGFFWVEAVLEDNRDLTNQDMEIESIVDHQSLNSEIKEELEKEVGGIVVSINTYVKALGELFAQEFHSEEAAIESTSYWCRYFYKLYSNNIAIEFMVNNSNNLQARVKRKADYDQQLNATLVTPVNNQQMQRTNDDELPNTILNITTKDIKINVLSPSLIKR</sequence>
<evidence type="ECO:0000313" key="2">
    <source>
        <dbReference type="Proteomes" id="UP000789860"/>
    </source>
</evidence>